<dbReference type="GO" id="GO:0033816">
    <property type="term" value="F:diaminobutyrate acetyltransferase activity"/>
    <property type="evidence" value="ECO:0007669"/>
    <property type="project" value="UniProtKB-EC"/>
</dbReference>
<evidence type="ECO:0000256" key="7">
    <source>
        <dbReference type="ARBA" id="ARBA00023315"/>
    </source>
</evidence>
<dbReference type="GO" id="GO:0019491">
    <property type="term" value="P:ectoine biosynthetic process"/>
    <property type="evidence" value="ECO:0007669"/>
    <property type="project" value="UniProtKB-UniPathway"/>
</dbReference>
<reference evidence="11" key="1">
    <citation type="submission" date="2015-02" db="EMBL/GenBank/DDBJ databases">
        <title>Genome Assembly of Bacillaceae bacterium MTCC 8252.</title>
        <authorList>
            <person name="Verma A."/>
            <person name="Khatri I."/>
            <person name="Mual P."/>
            <person name="Subramanian S."/>
            <person name="Krishnamurthi S."/>
        </authorList>
    </citation>
    <scope>NUCLEOTIDE SEQUENCE [LARGE SCALE GENOMIC DNA]</scope>
    <source>
        <strain evidence="11">MTCC 8252</strain>
    </source>
</reference>
<keyword evidence="12" id="KW-1185">Reference proteome</keyword>
<evidence type="ECO:0000256" key="1">
    <source>
        <dbReference type="ARBA" id="ARBA00003741"/>
    </source>
</evidence>
<evidence type="ECO:0000313" key="11">
    <source>
        <dbReference type="EMBL" id="KKB39873.1"/>
    </source>
</evidence>
<dbReference type="InterPro" id="IPR000182">
    <property type="entry name" value="GNAT_dom"/>
</dbReference>
<evidence type="ECO:0000256" key="6">
    <source>
        <dbReference type="ARBA" id="ARBA00022679"/>
    </source>
</evidence>
<accession>A0A0F5I323</accession>
<proteinExistence type="inferred from homology"/>
<evidence type="ECO:0000256" key="4">
    <source>
        <dbReference type="ARBA" id="ARBA00012355"/>
    </source>
</evidence>
<accession>A0A0F5HYD8</accession>
<evidence type="ECO:0000313" key="12">
    <source>
        <dbReference type="Proteomes" id="UP000031563"/>
    </source>
</evidence>
<feature type="domain" description="N-acetyltransferase" evidence="10">
    <location>
        <begin position="24"/>
        <end position="182"/>
    </location>
</feature>
<dbReference type="AlphaFoldDB" id="A0A0F5HYD8"/>
<evidence type="ECO:0000256" key="8">
    <source>
        <dbReference type="ARBA" id="ARBA00048924"/>
    </source>
</evidence>
<comment type="function">
    <text evidence="1 9">Catalyzes the acetylation of L-2,4-diaminobutyrate (DABA) to gamma-N-acetyl-alpha,gamma-diaminobutyric acid (ADABA) with acetyl coenzyme A.</text>
</comment>
<dbReference type="SUPFAM" id="SSF55729">
    <property type="entry name" value="Acyl-CoA N-acyltransferases (Nat)"/>
    <property type="match status" value="1"/>
</dbReference>
<dbReference type="Gene3D" id="3.40.630.30">
    <property type="match status" value="1"/>
</dbReference>
<comment type="pathway">
    <text evidence="2 9">Amine and polyamine biosynthesis; ectoine biosynthesis; L-ectoine from L-aspartate 4-semialdehyde: step 2/3.</text>
</comment>
<dbReference type="EC" id="2.3.1.178" evidence="4 9"/>
<name>A0A0F5HYD8_BACTR</name>
<comment type="similarity">
    <text evidence="3 9">Belongs to the acetyltransferase family. EctA subfamily.</text>
</comment>
<sequence length="182" mass="20351">MTKGGNGAIAMSTQLSESDKITSLQFRKPRKEDGANVWKLIKDTRTLDLNSSYSYLMLCEFFADTCVIAEKDGQLIGFLSAFCPPESNDTVFVWQVAVDESSRGMGLGKKMLNELLERKSCERVRYLEATVSPSNVASQALFKGLAKRLNCPYEVLECFSEELFPGVGHEAEPIYRIGPFER</sequence>
<evidence type="ECO:0000256" key="2">
    <source>
        <dbReference type="ARBA" id="ARBA00004978"/>
    </source>
</evidence>
<dbReference type="Proteomes" id="UP000031563">
    <property type="component" value="Unassembled WGS sequence"/>
</dbReference>
<dbReference type="CDD" id="cd04301">
    <property type="entry name" value="NAT_SF"/>
    <property type="match status" value="1"/>
</dbReference>
<dbReference type="Pfam" id="PF00583">
    <property type="entry name" value="Acetyltransf_1"/>
    <property type="match status" value="1"/>
</dbReference>
<dbReference type="InterPro" id="IPR016181">
    <property type="entry name" value="Acyl_CoA_acyltransferase"/>
</dbReference>
<dbReference type="STRING" id="1221996.QY95_02090"/>
<keyword evidence="7 9" id="KW-0012">Acyltransferase</keyword>
<dbReference type="PANTHER" id="PTHR43072">
    <property type="entry name" value="N-ACETYLTRANSFERASE"/>
    <property type="match status" value="1"/>
</dbReference>
<dbReference type="InterPro" id="IPR012772">
    <property type="entry name" value="Ectoine_EctA"/>
</dbReference>
<organism evidence="11 12">
    <name type="scientific">Bacillus thermotolerans</name>
    <name type="common">Quasibacillus thermotolerans</name>
    <dbReference type="NCBI Taxonomy" id="1221996"/>
    <lineage>
        <taxon>Bacteria</taxon>
        <taxon>Bacillati</taxon>
        <taxon>Bacillota</taxon>
        <taxon>Bacilli</taxon>
        <taxon>Bacillales</taxon>
        <taxon>Bacillaceae</taxon>
        <taxon>Bacillus</taxon>
    </lineage>
</organism>
<dbReference type="PROSITE" id="PS51186">
    <property type="entry name" value="GNAT"/>
    <property type="match status" value="1"/>
</dbReference>
<evidence type="ECO:0000256" key="5">
    <source>
        <dbReference type="ARBA" id="ARBA00017935"/>
    </source>
</evidence>
<dbReference type="EMBL" id="JWIR02000037">
    <property type="protein sequence ID" value="KKB39873.1"/>
    <property type="molecule type" value="Genomic_DNA"/>
</dbReference>
<evidence type="ECO:0000256" key="3">
    <source>
        <dbReference type="ARBA" id="ARBA00010712"/>
    </source>
</evidence>
<protein>
    <recommendedName>
        <fullName evidence="5 9">L-2,4-diaminobutyric acid acetyltransferase</fullName>
        <shortName evidence="9">DABA acetyltransferase</shortName>
        <ecNumber evidence="4 9">2.3.1.178</ecNumber>
    </recommendedName>
</protein>
<gene>
    <name evidence="9" type="primary">ectA</name>
    <name evidence="11" type="ORF">QY95_02090</name>
</gene>
<comment type="caution">
    <text evidence="11">The sequence shown here is derived from an EMBL/GenBank/DDBJ whole genome shotgun (WGS) entry which is preliminary data.</text>
</comment>
<evidence type="ECO:0000256" key="9">
    <source>
        <dbReference type="RuleBase" id="RU365045"/>
    </source>
</evidence>
<keyword evidence="6 9" id="KW-0808">Transferase</keyword>
<dbReference type="UniPathway" id="UPA00067">
    <property type="reaction ID" value="UER00122"/>
</dbReference>
<comment type="catalytic activity">
    <reaction evidence="8 9">
        <text>L-2,4-diaminobutanoate + acetyl-CoA = (2S)-4-acetamido-2-aminobutanoate + CoA + H(+)</text>
        <dbReference type="Rhea" id="RHEA:16901"/>
        <dbReference type="ChEBI" id="CHEBI:15378"/>
        <dbReference type="ChEBI" id="CHEBI:57287"/>
        <dbReference type="ChEBI" id="CHEBI:57288"/>
        <dbReference type="ChEBI" id="CHEBI:58761"/>
        <dbReference type="ChEBI" id="CHEBI:58929"/>
        <dbReference type="EC" id="2.3.1.178"/>
    </reaction>
</comment>
<dbReference type="PANTHER" id="PTHR43072:SF23">
    <property type="entry name" value="UPF0039 PROTEIN C11D3.02C"/>
    <property type="match status" value="1"/>
</dbReference>
<dbReference type="NCBIfam" id="TIGR02406">
    <property type="entry name" value="ectoine_EctA"/>
    <property type="match status" value="1"/>
</dbReference>
<evidence type="ECO:0000259" key="10">
    <source>
        <dbReference type="PROSITE" id="PS51186"/>
    </source>
</evidence>